<reference evidence="2" key="1">
    <citation type="journal article" date="2023" name="Front. Mar. Sci.">
        <title>A new Merluccius polli reference genome to investigate the effects of global change in West African waters.</title>
        <authorList>
            <person name="Mateo J.L."/>
            <person name="Blanco-Fernandez C."/>
            <person name="Garcia-Vazquez E."/>
            <person name="Machado-Schiaffino G."/>
        </authorList>
    </citation>
    <scope>NUCLEOTIDE SEQUENCE</scope>
    <source>
        <strain evidence="2">C29</strain>
        <tissue evidence="2">Fin</tissue>
    </source>
</reference>
<feature type="compositionally biased region" description="Pro residues" evidence="1">
    <location>
        <begin position="1"/>
        <end position="10"/>
    </location>
</feature>
<dbReference type="Proteomes" id="UP001174136">
    <property type="component" value="Unassembled WGS sequence"/>
</dbReference>
<evidence type="ECO:0000256" key="1">
    <source>
        <dbReference type="SAM" id="MobiDB-lite"/>
    </source>
</evidence>
<keyword evidence="3" id="KW-1185">Reference proteome</keyword>
<organism evidence="2 3">
    <name type="scientific">Merluccius polli</name>
    <name type="common">Benguela hake</name>
    <name type="synonym">Merluccius cadenati</name>
    <dbReference type="NCBI Taxonomy" id="89951"/>
    <lineage>
        <taxon>Eukaryota</taxon>
        <taxon>Metazoa</taxon>
        <taxon>Chordata</taxon>
        <taxon>Craniata</taxon>
        <taxon>Vertebrata</taxon>
        <taxon>Euteleostomi</taxon>
        <taxon>Actinopterygii</taxon>
        <taxon>Neopterygii</taxon>
        <taxon>Teleostei</taxon>
        <taxon>Neoteleostei</taxon>
        <taxon>Acanthomorphata</taxon>
        <taxon>Zeiogadaria</taxon>
        <taxon>Gadariae</taxon>
        <taxon>Gadiformes</taxon>
        <taxon>Gadoidei</taxon>
        <taxon>Merlucciidae</taxon>
        <taxon>Merluccius</taxon>
    </lineage>
</organism>
<proteinExistence type="predicted"/>
<evidence type="ECO:0000313" key="2">
    <source>
        <dbReference type="EMBL" id="KAK0137951.1"/>
    </source>
</evidence>
<gene>
    <name evidence="2" type="ORF">N1851_025827</name>
</gene>
<dbReference type="EMBL" id="JAOPHQ010004840">
    <property type="protein sequence ID" value="KAK0137951.1"/>
    <property type="molecule type" value="Genomic_DNA"/>
</dbReference>
<feature type="compositionally biased region" description="Basic and acidic residues" evidence="1">
    <location>
        <begin position="11"/>
        <end position="22"/>
    </location>
</feature>
<name>A0AA47MD84_MERPO</name>
<feature type="region of interest" description="Disordered" evidence="1">
    <location>
        <begin position="253"/>
        <end position="273"/>
    </location>
</feature>
<accession>A0AA47MD84</accession>
<comment type="caution">
    <text evidence="2">The sequence shown here is derived from an EMBL/GenBank/DDBJ whole genome shotgun (WGS) entry which is preliminary data.</text>
</comment>
<feature type="compositionally biased region" description="Low complexity" evidence="1">
    <location>
        <begin position="253"/>
        <end position="265"/>
    </location>
</feature>
<evidence type="ECO:0000313" key="3">
    <source>
        <dbReference type="Proteomes" id="UP001174136"/>
    </source>
</evidence>
<sequence>MAAPPRLPTPEPERTEGHRDDDVISSNPLSVLNLHANRLHGHLGVTPVHTAHWSSVVLLKRTNVDLKRTILRPPPEELRVRLVYTLSVLTQEMCSPVQRPKAPRPTWSMVWLPLTEHSTFSRLLIRHIRWARVQAPSPCHCSSARLRRVSSDVHGLVLWAEGLWFQETIVTGQAVHWVLLRRTMYPPALSPHFVVALEKDLAGRWLKGEEYKKCPLMENLCMRKRCRSQALLCVLDLLSTSMKEASLRVRSSWGASSSSSSTSTPPLAPPGGGGVEKVYVLDRPLALDITSHPAYRGRGGVTSEKASDMCHSHGCFSMKRRWSLLPTITETLEDPASPLQLPTAQPTPVSPSTDDYMASIQALARPLEAISFGPVRLQRSARPRLFSKAQTKHSGAALLPRGSPRTSRTSGLSLPAPERITLRTMGDRDCKGRDPVDWLYGQAQMRT</sequence>
<dbReference type="AlphaFoldDB" id="A0AA47MD84"/>
<feature type="region of interest" description="Disordered" evidence="1">
    <location>
        <begin position="389"/>
        <end position="413"/>
    </location>
</feature>
<protein>
    <submittedName>
        <fullName evidence="2">Uncharacterized protein</fullName>
    </submittedName>
</protein>
<feature type="region of interest" description="Disordered" evidence="1">
    <location>
        <begin position="1"/>
        <end position="25"/>
    </location>
</feature>